<evidence type="ECO:0000256" key="6">
    <source>
        <dbReference type="ARBA" id="ARBA00022824"/>
    </source>
</evidence>
<evidence type="ECO:0000256" key="2">
    <source>
        <dbReference type="ARBA" id="ARBA00004623"/>
    </source>
</evidence>
<evidence type="ECO:0000256" key="3">
    <source>
        <dbReference type="ARBA" id="ARBA00009714"/>
    </source>
</evidence>
<dbReference type="GO" id="GO:0032266">
    <property type="term" value="F:phosphatidylinositol-3-phosphate binding"/>
    <property type="evidence" value="ECO:0007669"/>
    <property type="project" value="TreeGrafter"/>
</dbReference>
<accession>A0A8H4B685</accession>
<comment type="catalytic activity">
    <reaction evidence="10">
        <text>a 1,2-diacyl-sn-glycero-3-phospho-L-serine(in) = a 1,2-diacyl-sn-glycero-3-phospho-L-serine(out)</text>
        <dbReference type="Rhea" id="RHEA:38663"/>
        <dbReference type="ChEBI" id="CHEBI:57262"/>
    </reaction>
</comment>
<dbReference type="InterPro" id="IPR026849">
    <property type="entry name" value="ATG2"/>
</dbReference>
<evidence type="ECO:0000313" key="14">
    <source>
        <dbReference type="Proteomes" id="UP000469890"/>
    </source>
</evidence>
<evidence type="ECO:0000256" key="8">
    <source>
        <dbReference type="ARBA" id="ARBA00023055"/>
    </source>
</evidence>
<dbReference type="GO" id="GO:0034045">
    <property type="term" value="C:phagophore assembly site membrane"/>
    <property type="evidence" value="ECO:0007669"/>
    <property type="project" value="UniProtKB-SubCell"/>
</dbReference>
<dbReference type="GO" id="GO:0000045">
    <property type="term" value="P:autophagosome assembly"/>
    <property type="evidence" value="ECO:0007669"/>
    <property type="project" value="TreeGrafter"/>
</dbReference>
<dbReference type="GO" id="GO:0043495">
    <property type="term" value="F:protein-membrane adaptor activity"/>
    <property type="evidence" value="ECO:0007669"/>
    <property type="project" value="TreeGrafter"/>
</dbReference>
<evidence type="ECO:0000256" key="7">
    <source>
        <dbReference type="ARBA" id="ARBA00023006"/>
    </source>
</evidence>
<keyword evidence="7" id="KW-0072">Autophagy</keyword>
<feature type="region of interest" description="Disordered" evidence="12">
    <location>
        <begin position="347"/>
        <end position="374"/>
    </location>
</feature>
<dbReference type="Pfam" id="PF13329">
    <property type="entry name" value="ATG2_CAD"/>
    <property type="match status" value="2"/>
</dbReference>
<dbReference type="PANTHER" id="PTHR13190:SF1">
    <property type="entry name" value="AUTOPHAGY-RELATED 2, ISOFORM A"/>
    <property type="match status" value="1"/>
</dbReference>
<feature type="region of interest" description="Disordered" evidence="12">
    <location>
        <begin position="1337"/>
        <end position="1358"/>
    </location>
</feature>
<name>A0A8H4B685_MUCCL</name>
<dbReference type="Proteomes" id="UP000469890">
    <property type="component" value="Unassembled WGS sequence"/>
</dbReference>
<protein>
    <recommendedName>
        <fullName evidence="4">Autophagy-related protein 2</fullName>
    </recommendedName>
</protein>
<dbReference type="GO" id="GO:0000422">
    <property type="term" value="P:autophagy of mitochondrion"/>
    <property type="evidence" value="ECO:0007669"/>
    <property type="project" value="TreeGrafter"/>
</dbReference>
<keyword evidence="9" id="KW-0472">Membrane</keyword>
<sequence>MKAWSYLSEWTSYALPKNIQKRLYKFVLRRAIGQFLQNELDLENFDIALMNGNLELRDLDLNLQFINKLLDDTPFVLEKGSVASISASIPWAKLLTADISLKIQGLQLCLRPVKNKPRAHKGKISNSFHGSPTTSAAAASNDDMDMEGLQVLTKVIDKMMSRVKIDIIDTLIRITHQSAVPLTHAPDNEYHLDICIPRISYFDETPEFNASPSSTTTGSTHSDLMESSILMPPVANETIKIITFASPEIWLRSAAITTTATAATSNTTSASLYSIPTNSETTINQDPYEALLFTTLDKKNWIRMKLRPSIDGVSFLSVKQIDCWVTHMRAIVSPQQIAFFMDLLDTMTPSPDEQEEPDMTPKKPSIPKPLSSSSKASEMNLLDDLDAFNHTNPVIPPPAAAMPPNIPERKIKLQISLVELFLLGNDDPVSQWSDPGHDKNHIRFAIQQLNLRLQQFPAAAAALLSILEMRIANVILDEWIVRPPQAKHAPFASSRSQTTYNVYNPIFQFDNRIKQDYRAEEQFPAYMPLSANEFSRSAPQQSEAIRVRIEKKQSRESGGGRPSVFDDLQSQENIQKRKVRVKCAFIRILLFAPDMSQISTREEFNDRFHDSQLSIDIKALVATWNSTTTVIDDALDSEDPHPYHRPTASKNSSSSNNTNIHTNQSNSNKLNIDLSYVNVFMQLKNDDLARCWFTAKTMQESSKILTTDGTVSPSIEITIQEAQPVSAAGAAGAAGNRSGFFGSGANIVETLFQFLEKNENFNSEQKVHMPMDEQAESAMIFKQRTIETSTFVVNCHLPQADMNLTKQVWDKVQIIQNDLLLWQPRFITLQQQQQAQSLDDMSSSHSMDYHNFFSDIKSTSSQSLFSIVAVMSNGVWDICTSETHTYRLQFSEFKYFAAIKHLGENENVTTLDIEDLDVTDISDVTKPVKLLYKTIPKKIHLKRNTSMVSLISKLNSFPDSNRINKVTSVVACNLCWKATADVSFVDQIVEFQKVPEEMVFIDPPTQYIKVFAHILETCFDYEPIYSPTRAVVIWDGIEIITNILAGQPLIEIKTFIQSVELYLMDDKQELDMAAEKRMEGKTSDARNYWTTLGFANAVSIQNIELAVKIKLDEHVAAPQTDVSLVSTDICIDANADSFQTLLNLITFQHTKSSQDHHTRARPRRGSSRAASKVHATIQQEDMLASIDETAFKATPQKISPPTMIEAPDMEEFSLVEEFYQTSDDPETQSTYKKSILVPPTKPRRKQHRHKRSATTEDIIRILTPMEDMDERLQFEVIEDYFSVEKKAAAPKSVVDITKANLSLRVTNVNVIWKLYDGYEWAYVKTDMAARDSAAAAKTETEEQNHYHQQQQTGFGEDFIKKPTKSKRKRAGDAHIEFRLDNLAIEFDMMPEKDETAFWFHLRIKDVEIIDNIRTSAWKKFLGYMRSGVDEREVDDCMVNVELISLRPVKDDPQQEYRLKARLLPIRLYVDQDAMTFLQKYFLFEKSYLRSTHAANLSIPVKYADDSSSSKHVDIYPITLKVDYKPKVFNLGNFREGQVIELMNLFRLDAAEMQLSHIKLTGIKGMDGLLDKLGKEWLPHILNTQKGNMVSGVSPVRSIVNLSTGVADLVLLPIQQYRKDGRLMKGIQRGTSSFARATAIEAIKLSSRVATGTQVILEHADGFFSPTTPTPPATSASYSSTHLQQLHDQHQHFVYTDVHGAELSAMDDDLSSIRGGTSNAKAVIRAVPVAVIKPMIGLTGAFQSILTGLRNSIDPVMRLQSEDVSCLVYSSSSDGILTTPCFHV</sequence>
<keyword evidence="6" id="KW-0256">Endoplasmic reticulum</keyword>
<dbReference type="GO" id="GO:0006869">
    <property type="term" value="P:lipid transport"/>
    <property type="evidence" value="ECO:0007669"/>
    <property type="project" value="UniProtKB-KW"/>
</dbReference>
<keyword evidence="5" id="KW-0813">Transport</keyword>
<gene>
    <name evidence="13" type="ORF">FB192DRAFT_1292335</name>
</gene>
<evidence type="ECO:0000256" key="1">
    <source>
        <dbReference type="ARBA" id="ARBA00004406"/>
    </source>
</evidence>
<dbReference type="GO" id="GO:0061908">
    <property type="term" value="C:phagophore"/>
    <property type="evidence" value="ECO:0007669"/>
    <property type="project" value="TreeGrafter"/>
</dbReference>
<evidence type="ECO:0000256" key="10">
    <source>
        <dbReference type="ARBA" id="ARBA00024479"/>
    </source>
</evidence>
<feature type="region of interest" description="Disordered" evidence="12">
    <location>
        <begin position="633"/>
        <end position="666"/>
    </location>
</feature>
<evidence type="ECO:0000313" key="13">
    <source>
        <dbReference type="EMBL" id="KAF1796478.1"/>
    </source>
</evidence>
<feature type="region of interest" description="Disordered" evidence="12">
    <location>
        <begin position="119"/>
        <end position="140"/>
    </location>
</feature>
<dbReference type="GO" id="GO:0034727">
    <property type="term" value="P:piecemeal microautophagy of the nucleus"/>
    <property type="evidence" value="ECO:0007669"/>
    <property type="project" value="TreeGrafter"/>
</dbReference>
<evidence type="ECO:0000256" key="12">
    <source>
        <dbReference type="SAM" id="MobiDB-lite"/>
    </source>
</evidence>
<evidence type="ECO:0000256" key="11">
    <source>
        <dbReference type="ARBA" id="ARBA00024615"/>
    </source>
</evidence>
<reference evidence="13 14" key="1">
    <citation type="submission" date="2019-09" db="EMBL/GenBank/DDBJ databases">
        <authorList>
            <consortium name="DOE Joint Genome Institute"/>
            <person name="Mondo S.J."/>
            <person name="Navarro-Mendoza M.I."/>
            <person name="Perez-Arques C."/>
            <person name="Panchal S."/>
            <person name="Nicolas F.E."/>
            <person name="Ganguly P."/>
            <person name="Pangilinan J."/>
            <person name="Grigoriev I."/>
            <person name="Heitman J."/>
            <person name="Sanya K."/>
            <person name="Garre V."/>
        </authorList>
    </citation>
    <scope>NUCLEOTIDE SEQUENCE [LARGE SCALE GENOMIC DNA]</scope>
    <source>
        <strain evidence="13 14">MU402</strain>
    </source>
</reference>
<keyword evidence="8" id="KW-0445">Lipid transport</keyword>
<feature type="region of interest" description="Disordered" evidence="12">
    <location>
        <begin position="549"/>
        <end position="569"/>
    </location>
</feature>
<feature type="region of interest" description="Disordered" evidence="12">
    <location>
        <begin position="1151"/>
        <end position="1172"/>
    </location>
</feature>
<proteinExistence type="inferred from homology"/>
<dbReference type="GO" id="GO:0061709">
    <property type="term" value="P:reticulophagy"/>
    <property type="evidence" value="ECO:0007669"/>
    <property type="project" value="TreeGrafter"/>
</dbReference>
<evidence type="ECO:0000256" key="5">
    <source>
        <dbReference type="ARBA" id="ARBA00022448"/>
    </source>
</evidence>
<comment type="subcellular location">
    <subcellularLocation>
        <location evidence="1">Endoplasmic reticulum membrane</location>
        <topology evidence="1">Peripheral membrane protein</topology>
    </subcellularLocation>
    <subcellularLocation>
        <location evidence="2">Preautophagosomal structure membrane</location>
        <topology evidence="2">Peripheral membrane protein</topology>
    </subcellularLocation>
</comment>
<evidence type="ECO:0000256" key="9">
    <source>
        <dbReference type="ARBA" id="ARBA00023136"/>
    </source>
</evidence>
<dbReference type="EMBL" id="JAAECE010000012">
    <property type="protein sequence ID" value="KAF1796478.1"/>
    <property type="molecule type" value="Genomic_DNA"/>
</dbReference>
<dbReference type="GO" id="GO:0061723">
    <property type="term" value="P:glycophagy"/>
    <property type="evidence" value="ECO:0007669"/>
    <property type="project" value="TreeGrafter"/>
</dbReference>
<dbReference type="PANTHER" id="PTHR13190">
    <property type="entry name" value="AUTOPHAGY-RELATED 2, ISOFORM A"/>
    <property type="match status" value="1"/>
</dbReference>
<comment type="similarity">
    <text evidence="3">Belongs to the ATG2 family.</text>
</comment>
<evidence type="ECO:0000256" key="4">
    <source>
        <dbReference type="ARBA" id="ARBA00018070"/>
    </source>
</evidence>
<organism evidence="13 14">
    <name type="scientific">Mucor circinelloides f. lusitanicus</name>
    <name type="common">Mucor racemosus var. lusitanicus</name>
    <dbReference type="NCBI Taxonomy" id="29924"/>
    <lineage>
        <taxon>Eukaryota</taxon>
        <taxon>Fungi</taxon>
        <taxon>Fungi incertae sedis</taxon>
        <taxon>Mucoromycota</taxon>
        <taxon>Mucoromycotina</taxon>
        <taxon>Mucoromycetes</taxon>
        <taxon>Mucorales</taxon>
        <taxon>Mucorineae</taxon>
        <taxon>Mucoraceae</taxon>
        <taxon>Mucor</taxon>
    </lineage>
</organism>
<comment type="catalytic activity">
    <reaction evidence="11">
        <text>a 1,2-diacyl-sn-glycero-3-phosphoethanolamine(in) = a 1,2-diacyl-sn-glycero-3-phosphoethanolamine(out)</text>
        <dbReference type="Rhea" id="RHEA:38895"/>
        <dbReference type="ChEBI" id="CHEBI:64612"/>
    </reaction>
</comment>
<comment type="caution">
    <text evidence="13">The sequence shown here is derived from an EMBL/GenBank/DDBJ whole genome shotgun (WGS) entry which is preliminary data.</text>
</comment>
<dbReference type="GO" id="GO:0005789">
    <property type="term" value="C:endoplasmic reticulum membrane"/>
    <property type="evidence" value="ECO:0007669"/>
    <property type="project" value="UniProtKB-SubCell"/>
</dbReference>
<feature type="compositionally biased region" description="Low complexity" evidence="12">
    <location>
        <begin position="649"/>
        <end position="666"/>
    </location>
</feature>